<dbReference type="Proteomes" id="UP001235343">
    <property type="component" value="Unassembled WGS sequence"/>
</dbReference>
<organism evidence="2 3">
    <name type="scientific">Aquibacillus rhizosphaerae</name>
    <dbReference type="NCBI Taxonomy" id="3051431"/>
    <lineage>
        <taxon>Bacteria</taxon>
        <taxon>Bacillati</taxon>
        <taxon>Bacillota</taxon>
        <taxon>Bacilli</taxon>
        <taxon>Bacillales</taxon>
        <taxon>Bacillaceae</taxon>
        <taxon>Aquibacillus</taxon>
    </lineage>
</organism>
<reference evidence="2 3" key="1">
    <citation type="submission" date="2023-06" db="EMBL/GenBank/DDBJ databases">
        <title>Aquibacillus rhizosphaerae LR5S19.</title>
        <authorList>
            <person name="Sun J.-Q."/>
        </authorList>
    </citation>
    <scope>NUCLEOTIDE SEQUENCE [LARGE SCALE GENOMIC DNA]</scope>
    <source>
        <strain evidence="2 3">LR5S19</strain>
    </source>
</reference>
<evidence type="ECO:0000313" key="3">
    <source>
        <dbReference type="Proteomes" id="UP001235343"/>
    </source>
</evidence>
<proteinExistence type="predicted"/>
<evidence type="ECO:0000313" key="2">
    <source>
        <dbReference type="EMBL" id="MDL4840551.1"/>
    </source>
</evidence>
<keyword evidence="3" id="KW-1185">Reference proteome</keyword>
<evidence type="ECO:0000256" key="1">
    <source>
        <dbReference type="SAM" id="Coils"/>
    </source>
</evidence>
<gene>
    <name evidence="2" type="ORF">QQS35_08845</name>
</gene>
<feature type="coiled-coil region" evidence="1">
    <location>
        <begin position="11"/>
        <end position="41"/>
    </location>
</feature>
<comment type="caution">
    <text evidence="2">The sequence shown here is derived from an EMBL/GenBank/DDBJ whole genome shotgun (WGS) entry which is preliminary data.</text>
</comment>
<sequence length="142" mass="16812">MSFWSTIMGLQNDINQRANSVEEKISRLRDANAKIQREQESMLHEIKMIKKPNLGTNWRGEFADQYENEREDAYDIMWRTGHFKYEYYQTLIQTRLVSLEVEKSSLDFLNGMANQASNLLSYGEEAYDRVEDKISNIRRGLF</sequence>
<dbReference type="RefSeq" id="WP_285931628.1">
    <property type="nucleotide sequence ID" value="NZ_JASTZU010000031.1"/>
</dbReference>
<dbReference type="EMBL" id="JASTZU010000031">
    <property type="protein sequence ID" value="MDL4840551.1"/>
    <property type="molecule type" value="Genomic_DNA"/>
</dbReference>
<accession>A0ABT7L3V5</accession>
<name>A0ABT7L3V5_9BACI</name>
<protein>
    <submittedName>
        <fullName evidence="2">DUF5082 family protein</fullName>
    </submittedName>
</protein>
<keyword evidence="1" id="KW-0175">Coiled coil</keyword>